<keyword evidence="3 10" id="KW-0846">Cobalamin</keyword>
<comment type="cofactor">
    <cofactor evidence="1 10">
        <name>adenosylcob(III)alamin</name>
        <dbReference type="ChEBI" id="CHEBI:18408"/>
    </cofactor>
</comment>
<comment type="similarity">
    <text evidence="2 10">Belongs to the ribonucleoside diphosphate reductase class-2 family.</text>
</comment>
<dbReference type="Proteomes" id="UP000177324">
    <property type="component" value="Unassembled WGS sequence"/>
</dbReference>
<proteinExistence type="inferred from homology"/>
<keyword evidence="4 10" id="KW-0237">DNA synthesis</keyword>
<comment type="catalytic activity">
    <reaction evidence="9 10">
        <text>a 2'-deoxyribonucleoside 5'-diphosphate + [thioredoxin]-disulfide + H2O = a ribonucleoside 5'-diphosphate + [thioredoxin]-dithiol</text>
        <dbReference type="Rhea" id="RHEA:23252"/>
        <dbReference type="Rhea" id="RHEA-COMP:10698"/>
        <dbReference type="Rhea" id="RHEA-COMP:10700"/>
        <dbReference type="ChEBI" id="CHEBI:15377"/>
        <dbReference type="ChEBI" id="CHEBI:29950"/>
        <dbReference type="ChEBI" id="CHEBI:50058"/>
        <dbReference type="ChEBI" id="CHEBI:57930"/>
        <dbReference type="ChEBI" id="CHEBI:73316"/>
        <dbReference type="EC" id="1.17.4.1"/>
    </reaction>
</comment>
<evidence type="ECO:0000256" key="5">
    <source>
        <dbReference type="ARBA" id="ARBA00022741"/>
    </source>
</evidence>
<dbReference type="GO" id="GO:0000166">
    <property type="term" value="F:nucleotide binding"/>
    <property type="evidence" value="ECO:0007669"/>
    <property type="project" value="UniProtKB-KW"/>
</dbReference>
<evidence type="ECO:0000256" key="1">
    <source>
        <dbReference type="ARBA" id="ARBA00001922"/>
    </source>
</evidence>
<evidence type="ECO:0000256" key="10">
    <source>
        <dbReference type="RuleBase" id="RU364064"/>
    </source>
</evidence>
<sequence>KFEGMMVAKEFMPAGCYFRGAGTKSGMLSNCFVLPVEDSIEDIFEAVKWTAQIHAAGGGTGYNFSRLRPKGDKIGGGGLASGPVNFMRAFDAETSIVMQGGTHRGANMGILNANHPDITEFITCKTQEGEISNFNISVGASDKFMEAVTRDKQWNLVNPRDGRIVMTVAAKKLFDQVVQLAWKTGDPGMIFLDNLNKDNPLLKSQGSIESTNVCGEVPLYPFEPCNLGSINLARFVRDEVVDWKRLEAVTRLAVRFLDDGVDASKFPLKQITQAARDNRRIGVGVMGWAEMLYQLKLRYDSDEAVKLARKVMGFIQRVSHEESGKLAREKGVFPNWKGSEFEKQSKKMRNVAVTTIAPTGTISMVADCSSGIEPVFALSYVKNVVDEAGLTYTNPYFERALTESLSNGKRGKVGEVLREVVETGSVQGVAGVPRWIKEVFRVAYNIAPEWHVQMQAAFQEFTDNAVSKTINFPVNASVEDIERAYILAWKLGCKGITVYRDQSKAVQILSTKKSETKDKTVIQSKLQLEPLSARAATANVQETGECPECGAKLTFSEGCVTCNSCGYSHCAV</sequence>
<dbReference type="PRINTS" id="PR01183">
    <property type="entry name" value="RIBORDTASEM1"/>
</dbReference>
<dbReference type="Gene3D" id="3.20.70.20">
    <property type="match status" value="1"/>
</dbReference>
<comment type="caution">
    <text evidence="12">The sequence shown here is derived from an EMBL/GenBank/DDBJ whole genome shotgun (WGS) entry which is preliminary data.</text>
</comment>
<dbReference type="SUPFAM" id="SSF51998">
    <property type="entry name" value="PFL-like glycyl radical enzymes"/>
    <property type="match status" value="1"/>
</dbReference>
<reference evidence="12 13" key="1">
    <citation type="journal article" date="2016" name="Nat. Commun.">
        <title>Thousands of microbial genomes shed light on interconnected biogeochemical processes in an aquifer system.</title>
        <authorList>
            <person name="Anantharaman K."/>
            <person name="Brown C.T."/>
            <person name="Hug L.A."/>
            <person name="Sharon I."/>
            <person name="Castelle C.J."/>
            <person name="Probst A.J."/>
            <person name="Thomas B.C."/>
            <person name="Singh A."/>
            <person name="Wilkins M.J."/>
            <person name="Karaoz U."/>
            <person name="Brodie E.L."/>
            <person name="Williams K.H."/>
            <person name="Hubbard S.S."/>
            <person name="Banfield J.F."/>
        </authorList>
    </citation>
    <scope>NUCLEOTIDE SEQUENCE [LARGE SCALE GENOMIC DNA]</scope>
</reference>
<dbReference type="CDD" id="cd02888">
    <property type="entry name" value="RNR_II_dimer"/>
    <property type="match status" value="1"/>
</dbReference>
<dbReference type="NCBIfam" id="TIGR02504">
    <property type="entry name" value="NrdJ_Z"/>
    <property type="match status" value="1"/>
</dbReference>
<evidence type="ECO:0000256" key="8">
    <source>
        <dbReference type="ARBA" id="ARBA00023285"/>
    </source>
</evidence>
<keyword evidence="6 10" id="KW-0560">Oxidoreductase</keyword>
<keyword evidence="8 10" id="KW-0170">Cobalt</keyword>
<gene>
    <name evidence="12" type="ORF">A2784_04815</name>
</gene>
<evidence type="ECO:0000256" key="9">
    <source>
        <dbReference type="ARBA" id="ARBA00047754"/>
    </source>
</evidence>
<evidence type="ECO:0000256" key="7">
    <source>
        <dbReference type="ARBA" id="ARBA00023157"/>
    </source>
</evidence>
<keyword evidence="5 10" id="KW-0547">Nucleotide-binding</keyword>
<protein>
    <recommendedName>
        <fullName evidence="10">Vitamin B12-dependent ribonucleotide reductase</fullName>
        <ecNumber evidence="10">1.17.4.1</ecNumber>
    </recommendedName>
</protein>
<dbReference type="GO" id="GO:0071897">
    <property type="term" value="P:DNA biosynthetic process"/>
    <property type="evidence" value="ECO:0007669"/>
    <property type="project" value="UniProtKB-KW"/>
</dbReference>
<dbReference type="InterPro" id="IPR013344">
    <property type="entry name" value="RNR_NrdJ/NrdZ"/>
</dbReference>
<dbReference type="PANTHER" id="PTHR43371">
    <property type="entry name" value="VITAMIN B12-DEPENDENT RIBONUCLEOTIDE REDUCTASE"/>
    <property type="match status" value="1"/>
</dbReference>
<organism evidence="12 13">
    <name type="scientific">Candidatus Chisholmbacteria bacterium RIFCSPHIGHO2_01_FULL_48_12</name>
    <dbReference type="NCBI Taxonomy" id="1797589"/>
    <lineage>
        <taxon>Bacteria</taxon>
        <taxon>Candidatus Chisholmiibacteriota</taxon>
    </lineage>
</organism>
<accession>A0A1G1VRF3</accession>
<evidence type="ECO:0000256" key="2">
    <source>
        <dbReference type="ARBA" id="ARBA00007405"/>
    </source>
</evidence>
<feature type="domain" description="Ribonucleotide reductase large subunit C-terminal" evidence="11">
    <location>
        <begin position="29"/>
        <end position="499"/>
    </location>
</feature>
<dbReference type="Pfam" id="PF02867">
    <property type="entry name" value="Ribonuc_red_lgC"/>
    <property type="match status" value="1"/>
</dbReference>
<dbReference type="STRING" id="1797589.A2784_04815"/>
<evidence type="ECO:0000256" key="4">
    <source>
        <dbReference type="ARBA" id="ARBA00022634"/>
    </source>
</evidence>
<dbReference type="AlphaFoldDB" id="A0A1G1VRF3"/>
<dbReference type="GO" id="GO:0031419">
    <property type="term" value="F:cobalamin binding"/>
    <property type="evidence" value="ECO:0007669"/>
    <property type="project" value="UniProtKB-KW"/>
</dbReference>
<dbReference type="PANTHER" id="PTHR43371:SF1">
    <property type="entry name" value="RIBONUCLEOSIDE-DIPHOSPHATE REDUCTASE"/>
    <property type="match status" value="1"/>
</dbReference>
<dbReference type="GO" id="GO:0004748">
    <property type="term" value="F:ribonucleoside-diphosphate reductase activity, thioredoxin disulfide as acceptor"/>
    <property type="evidence" value="ECO:0007669"/>
    <property type="project" value="UniProtKB-EC"/>
</dbReference>
<comment type="function">
    <text evidence="10">Catalyzes the reduction of ribonucleotides to deoxyribonucleotides. May function to provide a pool of deoxyribonucleotide precursors for DNA repair during oxygen limitation and/or for immediate growth after restoration of oxygen.</text>
</comment>
<name>A0A1G1VRF3_9BACT</name>
<evidence type="ECO:0000256" key="6">
    <source>
        <dbReference type="ARBA" id="ARBA00023002"/>
    </source>
</evidence>
<feature type="non-terminal residue" evidence="12">
    <location>
        <position position="1"/>
    </location>
</feature>
<keyword evidence="7" id="KW-1015">Disulfide bond</keyword>
<evidence type="ECO:0000259" key="11">
    <source>
        <dbReference type="Pfam" id="PF02867"/>
    </source>
</evidence>
<dbReference type="EMBL" id="MHCH01000012">
    <property type="protein sequence ID" value="OGY17978.1"/>
    <property type="molecule type" value="Genomic_DNA"/>
</dbReference>
<evidence type="ECO:0000313" key="13">
    <source>
        <dbReference type="Proteomes" id="UP000177324"/>
    </source>
</evidence>
<dbReference type="EC" id="1.17.4.1" evidence="10"/>
<dbReference type="InterPro" id="IPR000788">
    <property type="entry name" value="RNR_lg_C"/>
</dbReference>
<dbReference type="InterPro" id="IPR050862">
    <property type="entry name" value="RdRp_reductase_class-2"/>
</dbReference>
<evidence type="ECO:0000313" key="12">
    <source>
        <dbReference type="EMBL" id="OGY17978.1"/>
    </source>
</evidence>
<evidence type="ECO:0000256" key="3">
    <source>
        <dbReference type="ARBA" id="ARBA00022628"/>
    </source>
</evidence>